<dbReference type="OrthoDB" id="4775389at2"/>
<keyword evidence="2" id="KW-0812">Transmembrane</keyword>
<evidence type="ECO:0000256" key="1">
    <source>
        <dbReference type="SAM" id="MobiDB-lite"/>
    </source>
</evidence>
<keyword evidence="2" id="KW-0472">Membrane</keyword>
<reference evidence="3 4" key="1">
    <citation type="submission" date="2019-07" db="EMBL/GenBank/DDBJ databases">
        <title>Cryptosporangium phraense sp. nov., isolated from plant litter.</title>
        <authorList>
            <person name="Suriyachadkun C."/>
        </authorList>
    </citation>
    <scope>NUCLEOTIDE SEQUENCE [LARGE SCALE GENOMIC DNA]</scope>
    <source>
        <strain evidence="3 4">A-T 5661</strain>
    </source>
</reference>
<evidence type="ECO:0000313" key="4">
    <source>
        <dbReference type="Proteomes" id="UP000317982"/>
    </source>
</evidence>
<organism evidence="3 4">
    <name type="scientific">Cryptosporangium phraense</name>
    <dbReference type="NCBI Taxonomy" id="2593070"/>
    <lineage>
        <taxon>Bacteria</taxon>
        <taxon>Bacillati</taxon>
        <taxon>Actinomycetota</taxon>
        <taxon>Actinomycetes</taxon>
        <taxon>Cryptosporangiales</taxon>
        <taxon>Cryptosporangiaceae</taxon>
        <taxon>Cryptosporangium</taxon>
    </lineage>
</organism>
<dbReference type="AlphaFoldDB" id="A0A545AYY0"/>
<dbReference type="InParanoid" id="A0A545AYY0"/>
<feature type="transmembrane region" description="Helical" evidence="2">
    <location>
        <begin position="20"/>
        <end position="38"/>
    </location>
</feature>
<comment type="caution">
    <text evidence="3">The sequence shown here is derived from an EMBL/GenBank/DDBJ whole genome shotgun (WGS) entry which is preliminary data.</text>
</comment>
<protein>
    <submittedName>
        <fullName evidence="3">Uncharacterized protein</fullName>
    </submittedName>
</protein>
<name>A0A545AYY0_9ACTN</name>
<sequence>MTVIEAVNNFGDTREGASAGPLALAVIAVLAIVTVLLWRNMTARIKRLPAEFPAQPAEHGHRSAEAGATTAESVATAKPGATDDGPVKSADDAGQNDR</sequence>
<keyword evidence="4" id="KW-1185">Reference proteome</keyword>
<keyword evidence="2" id="KW-1133">Transmembrane helix</keyword>
<accession>A0A545AYY0</accession>
<gene>
    <name evidence="3" type="ORF">FL583_03870</name>
</gene>
<feature type="compositionally biased region" description="Basic and acidic residues" evidence="1">
    <location>
        <begin position="85"/>
        <end position="98"/>
    </location>
</feature>
<dbReference type="RefSeq" id="WP_142703050.1">
    <property type="nucleotide sequence ID" value="NZ_VIRS01000002.1"/>
</dbReference>
<evidence type="ECO:0000256" key="2">
    <source>
        <dbReference type="SAM" id="Phobius"/>
    </source>
</evidence>
<evidence type="ECO:0000313" key="3">
    <source>
        <dbReference type="EMBL" id="TQS46531.1"/>
    </source>
</evidence>
<proteinExistence type="predicted"/>
<feature type="region of interest" description="Disordered" evidence="1">
    <location>
        <begin position="51"/>
        <end position="98"/>
    </location>
</feature>
<dbReference type="EMBL" id="VIRS01000002">
    <property type="protein sequence ID" value="TQS46531.1"/>
    <property type="molecule type" value="Genomic_DNA"/>
</dbReference>
<dbReference type="Proteomes" id="UP000317982">
    <property type="component" value="Unassembled WGS sequence"/>
</dbReference>